<keyword evidence="5" id="KW-0472">Membrane</keyword>
<gene>
    <name evidence="6" type="ORF">M0R45_035106</name>
</gene>
<dbReference type="Proteomes" id="UP001457282">
    <property type="component" value="Unassembled WGS sequence"/>
</dbReference>
<accession>A0AAW1VXH4</accession>
<keyword evidence="5" id="KW-0812">Transmembrane</keyword>
<dbReference type="GO" id="GO:0006488">
    <property type="term" value="P:dolichol-linked oligosaccharide biosynthetic process"/>
    <property type="evidence" value="ECO:0007669"/>
    <property type="project" value="InterPro"/>
</dbReference>
<dbReference type="GO" id="GO:0012505">
    <property type="term" value="C:endomembrane system"/>
    <property type="evidence" value="ECO:0007669"/>
    <property type="project" value="UniProtKB-SubCell"/>
</dbReference>
<evidence type="ECO:0000313" key="7">
    <source>
        <dbReference type="Proteomes" id="UP001457282"/>
    </source>
</evidence>
<evidence type="ECO:0000256" key="2">
    <source>
        <dbReference type="ARBA" id="ARBA00022676"/>
    </source>
</evidence>
<dbReference type="InterPro" id="IPR033895">
    <property type="entry name" value="GPT"/>
</dbReference>
<keyword evidence="7" id="KW-1185">Reference proteome</keyword>
<feature type="transmembrane region" description="Helical" evidence="5">
    <location>
        <begin position="150"/>
        <end position="170"/>
    </location>
</feature>
<dbReference type="GO" id="GO:0046872">
    <property type="term" value="F:metal ion binding"/>
    <property type="evidence" value="ECO:0007669"/>
    <property type="project" value="UniProtKB-KW"/>
</dbReference>
<sequence length="191" mass="20898">MSQWPYSILHLREGHIHESQSLKEAREWLVEYNAALASICFTVLLIFVDDVFDVPWRVKLVLPSIAALPLLMAYAGHTTYYTKAAKPLVPYVGLEDWDLGVAMGARAGELHTAWMQRGDAGLDWNSELGIGEEDSDGKGLYNMGWSSLNAGWAASVLAAPGLMALAAGWAERVRARARVWRQGSMAGHGTG</sequence>
<dbReference type="GO" id="GO:0016757">
    <property type="term" value="F:glycosyltransferase activity"/>
    <property type="evidence" value="ECO:0007669"/>
    <property type="project" value="UniProtKB-KW"/>
</dbReference>
<proteinExistence type="predicted"/>
<feature type="transmembrane region" description="Helical" evidence="5">
    <location>
        <begin position="29"/>
        <end position="48"/>
    </location>
</feature>
<dbReference type="PANTHER" id="PTHR10571">
    <property type="entry name" value="UDP-N-ACETYLGLUCOSAMINE--DOLICHYL-PHOSPHATE N-ACETYLGLUCOSAMINEPHOSPHOTRANSFERASE"/>
    <property type="match status" value="1"/>
</dbReference>
<dbReference type="EMBL" id="JBEDUW010000007">
    <property type="protein sequence ID" value="KAK9911185.1"/>
    <property type="molecule type" value="Genomic_DNA"/>
</dbReference>
<comment type="subcellular location">
    <subcellularLocation>
        <location evidence="1">Endomembrane system</location>
        <topology evidence="1">Multi-pass membrane protein</topology>
    </subcellularLocation>
</comment>
<dbReference type="AlphaFoldDB" id="A0AAW1VXH4"/>
<keyword evidence="2" id="KW-0328">Glycosyltransferase</keyword>
<organism evidence="6 7">
    <name type="scientific">Rubus argutus</name>
    <name type="common">Southern blackberry</name>
    <dbReference type="NCBI Taxonomy" id="59490"/>
    <lineage>
        <taxon>Eukaryota</taxon>
        <taxon>Viridiplantae</taxon>
        <taxon>Streptophyta</taxon>
        <taxon>Embryophyta</taxon>
        <taxon>Tracheophyta</taxon>
        <taxon>Spermatophyta</taxon>
        <taxon>Magnoliopsida</taxon>
        <taxon>eudicotyledons</taxon>
        <taxon>Gunneridae</taxon>
        <taxon>Pentapetalae</taxon>
        <taxon>rosids</taxon>
        <taxon>fabids</taxon>
        <taxon>Rosales</taxon>
        <taxon>Rosaceae</taxon>
        <taxon>Rosoideae</taxon>
        <taxon>Rosoideae incertae sedis</taxon>
        <taxon>Rubus</taxon>
    </lineage>
</organism>
<evidence type="ECO:0000256" key="5">
    <source>
        <dbReference type="SAM" id="Phobius"/>
    </source>
</evidence>
<keyword evidence="3" id="KW-0479">Metal-binding</keyword>
<evidence type="ECO:0000256" key="1">
    <source>
        <dbReference type="ARBA" id="ARBA00004127"/>
    </source>
</evidence>
<keyword evidence="4" id="KW-0460">Magnesium</keyword>
<evidence type="ECO:0000313" key="6">
    <source>
        <dbReference type="EMBL" id="KAK9911185.1"/>
    </source>
</evidence>
<protein>
    <submittedName>
        <fullName evidence="6">Uncharacterized protein</fullName>
    </submittedName>
</protein>
<name>A0AAW1VXH4_RUBAR</name>
<dbReference type="GO" id="GO:0003975">
    <property type="term" value="F:UDP-N-acetylglucosamine-dolichyl-phosphate N-acetylglucosaminephosphotransferase activity"/>
    <property type="evidence" value="ECO:0007669"/>
    <property type="project" value="InterPro"/>
</dbReference>
<reference evidence="6 7" key="1">
    <citation type="journal article" date="2023" name="G3 (Bethesda)">
        <title>A chromosome-length genome assembly and annotation of blackberry (Rubus argutus, cv. 'Hillquist').</title>
        <authorList>
            <person name="Bruna T."/>
            <person name="Aryal R."/>
            <person name="Dudchenko O."/>
            <person name="Sargent D.J."/>
            <person name="Mead D."/>
            <person name="Buti M."/>
            <person name="Cavallini A."/>
            <person name="Hytonen T."/>
            <person name="Andres J."/>
            <person name="Pham M."/>
            <person name="Weisz D."/>
            <person name="Mascagni F."/>
            <person name="Usai G."/>
            <person name="Natali L."/>
            <person name="Bassil N."/>
            <person name="Fernandez G.E."/>
            <person name="Lomsadze A."/>
            <person name="Armour M."/>
            <person name="Olukolu B."/>
            <person name="Poorten T."/>
            <person name="Britton C."/>
            <person name="Davik J."/>
            <person name="Ashrafi H."/>
            <person name="Aiden E.L."/>
            <person name="Borodovsky M."/>
            <person name="Worthington M."/>
        </authorList>
    </citation>
    <scope>NUCLEOTIDE SEQUENCE [LARGE SCALE GENOMIC DNA]</scope>
    <source>
        <strain evidence="6">PI 553951</strain>
    </source>
</reference>
<keyword evidence="2" id="KW-0808">Transferase</keyword>
<feature type="transmembrane region" description="Helical" evidence="5">
    <location>
        <begin position="60"/>
        <end position="81"/>
    </location>
</feature>
<dbReference type="PANTHER" id="PTHR10571:SF0">
    <property type="entry name" value="UDP-N-ACETYLGLUCOSAMINE--DOLICHYL-PHOSPHATE N-ACETYLGLUCOSAMINEPHOSPHOTRANSFERASE"/>
    <property type="match status" value="1"/>
</dbReference>
<dbReference type="GO" id="GO:0016020">
    <property type="term" value="C:membrane"/>
    <property type="evidence" value="ECO:0007669"/>
    <property type="project" value="TreeGrafter"/>
</dbReference>
<comment type="caution">
    <text evidence="6">The sequence shown here is derived from an EMBL/GenBank/DDBJ whole genome shotgun (WGS) entry which is preliminary data.</text>
</comment>
<keyword evidence="5" id="KW-1133">Transmembrane helix</keyword>
<evidence type="ECO:0000256" key="3">
    <source>
        <dbReference type="ARBA" id="ARBA00022723"/>
    </source>
</evidence>
<evidence type="ECO:0000256" key="4">
    <source>
        <dbReference type="ARBA" id="ARBA00022842"/>
    </source>
</evidence>